<gene>
    <name evidence="1" type="ORF">ASZ90_004271</name>
</gene>
<dbReference type="AlphaFoldDB" id="A0A0W8FYA6"/>
<dbReference type="PIRSF" id="PIRSF018634">
    <property type="entry name" value="UCP018634"/>
    <property type="match status" value="1"/>
</dbReference>
<name>A0A0W8FYA6_9ZZZZ</name>
<comment type="caution">
    <text evidence="1">The sequence shown here is derived from an EMBL/GenBank/DDBJ whole genome shotgun (WGS) entry which is preliminary data.</text>
</comment>
<dbReference type="Pfam" id="PF06296">
    <property type="entry name" value="RelE"/>
    <property type="match status" value="1"/>
</dbReference>
<sequence length="122" mass="13975">MLKLKTKWFNKWAKKNSVSDKILFKTIQDLSENLGTINLGAGLYKIRTAKSGQGKSGGHRTIVVYKESDIVIFVYGFSKIEKDNLSKEEFKYFKKLAKDLLSIDKNKYKQMIQNGDFVSIGE</sequence>
<proteinExistence type="predicted"/>
<dbReference type="EMBL" id="LNQE01000579">
    <property type="protein sequence ID" value="KUG25899.1"/>
    <property type="molecule type" value="Genomic_DNA"/>
</dbReference>
<reference evidence="1" key="1">
    <citation type="journal article" date="2015" name="Proc. Natl. Acad. Sci. U.S.A.">
        <title>Networks of energetic and metabolic interactions define dynamics in microbial communities.</title>
        <authorList>
            <person name="Embree M."/>
            <person name="Liu J.K."/>
            <person name="Al-Bassam M.M."/>
            <person name="Zengler K."/>
        </authorList>
    </citation>
    <scope>NUCLEOTIDE SEQUENCE</scope>
</reference>
<dbReference type="InterPro" id="IPR009387">
    <property type="entry name" value="HigB-2"/>
</dbReference>
<evidence type="ECO:0000313" key="1">
    <source>
        <dbReference type="EMBL" id="KUG25899.1"/>
    </source>
</evidence>
<evidence type="ECO:0008006" key="2">
    <source>
        <dbReference type="Google" id="ProtNLM"/>
    </source>
</evidence>
<organism evidence="1">
    <name type="scientific">hydrocarbon metagenome</name>
    <dbReference type="NCBI Taxonomy" id="938273"/>
    <lineage>
        <taxon>unclassified sequences</taxon>
        <taxon>metagenomes</taxon>
        <taxon>ecological metagenomes</taxon>
    </lineage>
</organism>
<protein>
    <recommendedName>
        <fullName evidence="2">Cytotoxic translational repressor of toxin-antitoxin stability system</fullName>
    </recommendedName>
</protein>
<accession>A0A0W8FYA6</accession>